<evidence type="ECO:0000256" key="5">
    <source>
        <dbReference type="SAM" id="Coils"/>
    </source>
</evidence>
<dbReference type="GO" id="GO:0005930">
    <property type="term" value="C:axoneme"/>
    <property type="evidence" value="ECO:0007669"/>
    <property type="project" value="InterPro"/>
</dbReference>
<dbReference type="Ensembl" id="ENSSFAT00005026017.1">
    <property type="protein sequence ID" value="ENSSFAP00005025008.1"/>
    <property type="gene ID" value="ENSSFAG00005012878.1"/>
</dbReference>
<feature type="coiled-coil region" evidence="5">
    <location>
        <begin position="242"/>
        <end position="351"/>
    </location>
</feature>
<dbReference type="GO" id="GO:0060287">
    <property type="term" value="P:epithelial cilium movement involved in determination of left/right asymmetry"/>
    <property type="evidence" value="ECO:0007669"/>
    <property type="project" value="TreeGrafter"/>
</dbReference>
<keyword evidence="3 5" id="KW-0175">Coiled coil</keyword>
<sequence>MALEKNKDTKRMMADAMKGLEDELRKNSQHVEGVCLFVTQALIKVKEREGETENHLVALADRKRGVLSRRLEKTMAVGDTRRSSSSVNFQNRIFQTARKVEEFQEQMNWDQQTTEAFFKEAARQNEDTMAITKYAHRDDQRALTLAIERATLEVNDKRKVFPLSVTMLLRCDQFALDKATESLQRAYQENQQLSQQWENTIKQRKQRDAEMQQCALANEKYRENVVTLTESKQLFDTQKKNNKETKRKTDASKREAVKLRQDLAEEERNLRSLQDEVGFSVLREADAYNAALEDKLKAVTQTALTEEERAAQMDQLLKDAEQTVKELDVLLKNSNQELFLATKNLETLRAKEKDLILQISNSKSTIGNLDGQLEKQEKILRRQQITILQQVLNEKLALLQGNLSSDERQMLEAKISELTRNLEEKKETANILQSALKESEVGVSPQTTSFSGSEESMVRYQILKTEVERLSDLLNSKEDSMLSSERHKLELQKAIRERENDIKIQRDMLCRQLSLSDQERQKLSIELSEKLRKIDVMKKRFEVLTVSMAVPEGEEENAQAYIIAKVAQESEELRQKGDALDAKIRKTELENVALENSNLLFSRHNALLRQTLNKVDESSSQYQEKLRLEEQLKATHEMLRSRKKQVKELQKDLQVFEFFFSMLSCILKTEQCQTMCSLPAVILLHLSFCQCSKLIKQIRSAKNTKSETSEERDIRLKELREFSRSLDRMLSETLEKTPDLRPLLEKYFQQVSVSDTALPGQDGSKFIHL</sequence>
<dbReference type="GO" id="GO:0005576">
    <property type="term" value="C:extracellular region"/>
    <property type="evidence" value="ECO:0007669"/>
    <property type="project" value="GOC"/>
</dbReference>
<dbReference type="AlphaFoldDB" id="A0A672H799"/>
<protein>
    <recommendedName>
        <fullName evidence="2">Coiled-coil domain-containing protein 39</fullName>
    </recommendedName>
</protein>
<dbReference type="InParanoid" id="A0A672H799"/>
<evidence type="ECO:0000256" key="4">
    <source>
        <dbReference type="ARBA" id="ARBA00045182"/>
    </source>
</evidence>
<organism evidence="6 7">
    <name type="scientific">Salarias fasciatus</name>
    <name type="common">Jewelled blenny</name>
    <name type="synonym">Blennius fasciatus</name>
    <dbReference type="NCBI Taxonomy" id="181472"/>
    <lineage>
        <taxon>Eukaryota</taxon>
        <taxon>Metazoa</taxon>
        <taxon>Chordata</taxon>
        <taxon>Craniata</taxon>
        <taxon>Vertebrata</taxon>
        <taxon>Euteleostomi</taxon>
        <taxon>Actinopterygii</taxon>
        <taxon>Neopterygii</taxon>
        <taxon>Teleostei</taxon>
        <taxon>Neoteleostei</taxon>
        <taxon>Acanthomorphata</taxon>
        <taxon>Ovalentaria</taxon>
        <taxon>Blenniimorphae</taxon>
        <taxon>Blenniiformes</taxon>
        <taxon>Blennioidei</taxon>
        <taxon>Blenniidae</taxon>
        <taxon>Salariinae</taxon>
        <taxon>Salarias</taxon>
    </lineage>
</organism>
<feature type="coiled-coil region" evidence="5">
    <location>
        <begin position="408"/>
        <end position="435"/>
    </location>
</feature>
<name>A0A672H799_SALFA</name>
<dbReference type="GO" id="GO:0036159">
    <property type="term" value="P:inner dynein arm assembly"/>
    <property type="evidence" value="ECO:0007669"/>
    <property type="project" value="InterPro"/>
</dbReference>
<evidence type="ECO:0000313" key="6">
    <source>
        <dbReference type="Ensembl" id="ENSSFAP00005025008.1"/>
    </source>
</evidence>
<reference evidence="6" key="2">
    <citation type="submission" date="2025-08" db="UniProtKB">
        <authorList>
            <consortium name="Ensembl"/>
        </authorList>
    </citation>
    <scope>IDENTIFICATION</scope>
</reference>
<dbReference type="Pfam" id="PF24161">
    <property type="entry name" value="CCDC39"/>
    <property type="match status" value="3"/>
</dbReference>
<dbReference type="PANTHER" id="PTHR18962:SF0">
    <property type="entry name" value="COILED-COIL DOMAIN-CONTAINING PROTEIN 39"/>
    <property type="match status" value="1"/>
</dbReference>
<comment type="similarity">
    <text evidence="1">Belongs to the CCDC39 family.</text>
</comment>
<dbReference type="GO" id="GO:0060285">
    <property type="term" value="P:cilium-dependent cell motility"/>
    <property type="evidence" value="ECO:0007669"/>
    <property type="project" value="TreeGrafter"/>
</dbReference>
<dbReference type="FunCoup" id="A0A672H799">
    <property type="interactions" value="93"/>
</dbReference>
<reference evidence="6" key="1">
    <citation type="submission" date="2019-06" db="EMBL/GenBank/DDBJ databases">
        <authorList>
            <consortium name="Wellcome Sanger Institute Data Sharing"/>
        </authorList>
    </citation>
    <scope>NUCLEOTIDE SEQUENCE [LARGE SCALE GENOMIC DNA]</scope>
</reference>
<evidence type="ECO:0000313" key="7">
    <source>
        <dbReference type="Proteomes" id="UP000472267"/>
    </source>
</evidence>
<keyword evidence="7" id="KW-1185">Reference proteome</keyword>
<dbReference type="InterPro" id="IPR033290">
    <property type="entry name" value="CCDC39"/>
</dbReference>
<reference evidence="6" key="3">
    <citation type="submission" date="2025-09" db="UniProtKB">
        <authorList>
            <consortium name="Ensembl"/>
        </authorList>
    </citation>
    <scope>IDENTIFICATION</scope>
</reference>
<accession>A0A672H799</accession>
<evidence type="ECO:0000256" key="1">
    <source>
        <dbReference type="ARBA" id="ARBA00005805"/>
    </source>
</evidence>
<proteinExistence type="inferred from homology"/>
<dbReference type="OMA" id="VDADIPM"/>
<evidence type="ECO:0000256" key="3">
    <source>
        <dbReference type="ARBA" id="ARBA00023054"/>
    </source>
</evidence>
<evidence type="ECO:0000256" key="2">
    <source>
        <dbReference type="ARBA" id="ARBA00016725"/>
    </source>
</evidence>
<dbReference type="PANTHER" id="PTHR18962">
    <property type="entry name" value="COILED-COIL DOMAIN-CONTAINING PROTEIN 39"/>
    <property type="match status" value="1"/>
</dbReference>
<comment type="function">
    <text evidence="4">Required for assembly of dynein regulatory complex (DRC) and inner dynein arm (IDA) complexes, which are responsible for ciliary beat regulation, thereby playing a central role in motility in cilia and flagella. Probably acts together with CCDC40 to form a molecular ruler that determines the 96 nanometer (nm) repeat length and arrangements of components in cilia and flagella. Not required for outer dynein arm complexes assembly.</text>
</comment>
<dbReference type="Proteomes" id="UP000472267">
    <property type="component" value="Chromosome 18"/>
</dbReference>